<keyword evidence="8" id="KW-1185">Reference proteome</keyword>
<dbReference type="PANTHER" id="PTHR11070">
    <property type="entry name" value="UVRD / RECB / PCRA DNA HELICASE FAMILY MEMBER"/>
    <property type="match status" value="1"/>
</dbReference>
<evidence type="ECO:0000259" key="6">
    <source>
        <dbReference type="Pfam" id="PF00580"/>
    </source>
</evidence>
<evidence type="ECO:0000256" key="2">
    <source>
        <dbReference type="ARBA" id="ARBA00022801"/>
    </source>
</evidence>
<dbReference type="HOGENOM" id="CLU_933301_0_0_5"/>
<dbReference type="GO" id="GO:0000725">
    <property type="term" value="P:recombinational repair"/>
    <property type="evidence" value="ECO:0007669"/>
    <property type="project" value="TreeGrafter"/>
</dbReference>
<gene>
    <name evidence="7" type="ORF">OG2516_13219</name>
</gene>
<dbReference type="Proteomes" id="UP000003635">
    <property type="component" value="Unassembled WGS sequence"/>
</dbReference>
<dbReference type="InterPro" id="IPR000212">
    <property type="entry name" value="DNA_helicase_UvrD/REP"/>
</dbReference>
<dbReference type="GO" id="GO:0003677">
    <property type="term" value="F:DNA binding"/>
    <property type="evidence" value="ECO:0007669"/>
    <property type="project" value="InterPro"/>
</dbReference>
<proteinExistence type="predicted"/>
<evidence type="ECO:0000256" key="3">
    <source>
        <dbReference type="ARBA" id="ARBA00022806"/>
    </source>
</evidence>
<dbReference type="InterPro" id="IPR027417">
    <property type="entry name" value="P-loop_NTPase"/>
</dbReference>
<dbReference type="EMBL" id="AAOT01000007">
    <property type="protein sequence ID" value="EAR51987.1"/>
    <property type="molecule type" value="Genomic_DNA"/>
</dbReference>
<dbReference type="RefSeq" id="WP_007256147.1">
    <property type="nucleotide sequence ID" value="NZ_CH724108.1"/>
</dbReference>
<evidence type="ECO:0000256" key="5">
    <source>
        <dbReference type="ARBA" id="ARBA00034923"/>
    </source>
</evidence>
<evidence type="ECO:0000313" key="7">
    <source>
        <dbReference type="EMBL" id="EAR51987.1"/>
    </source>
</evidence>
<dbReference type="Pfam" id="PF00580">
    <property type="entry name" value="UvrD-helicase"/>
    <property type="match status" value="1"/>
</dbReference>
<dbReference type="PANTHER" id="PTHR11070:SF2">
    <property type="entry name" value="ATP-DEPENDENT DNA HELICASE SRS2"/>
    <property type="match status" value="1"/>
</dbReference>
<keyword evidence="3 7" id="KW-0347">Helicase</keyword>
<protein>
    <recommendedName>
        <fullName evidence="5">DNA 3'-5' helicase II</fullName>
    </recommendedName>
</protein>
<sequence>MVEKLLRGMARDGRDLDGGKGNVRLRKASRDTLFVALQRSWSVLEQSAALRRQAGEVLVEHLLGRLGKGQWGKDQQAETTLGDMLATLTGDAFLRGQVNEMTRLMDRALLWLHEQEVVTLGKGLTVFRPAMTVQLAPGKTQFLVKDFAPLQEHYDEQTVQTHVMAAYAETGLSSMQDAIRLTKDYFALDQEGFMGRWMKGKTTEVKRQTTGKSWQNVVEALGNPVQQKIVADDRDATNVLVLAGPGSGKTRVLVHRIACLIRVRREDSRSILVLSYNRHAAVEIRARLRHLVGARHSV</sequence>
<evidence type="ECO:0000313" key="8">
    <source>
        <dbReference type="Proteomes" id="UP000003635"/>
    </source>
</evidence>
<dbReference type="GO" id="GO:0016787">
    <property type="term" value="F:hydrolase activity"/>
    <property type="evidence" value="ECO:0007669"/>
    <property type="project" value="UniProtKB-KW"/>
</dbReference>
<dbReference type="SUPFAM" id="SSF52540">
    <property type="entry name" value="P-loop containing nucleoside triphosphate hydrolases"/>
    <property type="match status" value="1"/>
</dbReference>
<organism evidence="7 8">
    <name type="scientific">Oceanicola granulosus (strain ATCC BAA-861 / DSM 15982 / KCTC 12143 / HTCC2516)</name>
    <dbReference type="NCBI Taxonomy" id="314256"/>
    <lineage>
        <taxon>Bacteria</taxon>
        <taxon>Pseudomonadati</taxon>
        <taxon>Pseudomonadota</taxon>
        <taxon>Alphaproteobacteria</taxon>
        <taxon>Rhodobacterales</taxon>
        <taxon>Roseobacteraceae</taxon>
        <taxon>Oceanicola</taxon>
    </lineage>
</organism>
<keyword evidence="4" id="KW-0067">ATP-binding</keyword>
<dbReference type="InterPro" id="IPR014016">
    <property type="entry name" value="UvrD-like_ATP-bd"/>
</dbReference>
<dbReference type="AlphaFoldDB" id="Q2CH24"/>
<feature type="domain" description="UvrD-like helicase ATP-binding" evidence="6">
    <location>
        <begin position="223"/>
        <end position="294"/>
    </location>
</feature>
<dbReference type="GO" id="GO:0005524">
    <property type="term" value="F:ATP binding"/>
    <property type="evidence" value="ECO:0007669"/>
    <property type="project" value="UniProtKB-KW"/>
</dbReference>
<dbReference type="GO" id="GO:0043138">
    <property type="term" value="F:3'-5' DNA helicase activity"/>
    <property type="evidence" value="ECO:0007669"/>
    <property type="project" value="TreeGrafter"/>
</dbReference>
<keyword evidence="1" id="KW-0547">Nucleotide-binding</keyword>
<dbReference type="STRING" id="314256.OG2516_13219"/>
<name>Q2CH24_OCEGH</name>
<comment type="caution">
    <text evidence="7">The sequence shown here is derived from an EMBL/GenBank/DDBJ whole genome shotgun (WGS) entry which is preliminary data.</text>
</comment>
<evidence type="ECO:0000256" key="4">
    <source>
        <dbReference type="ARBA" id="ARBA00022840"/>
    </source>
</evidence>
<evidence type="ECO:0000256" key="1">
    <source>
        <dbReference type="ARBA" id="ARBA00022741"/>
    </source>
</evidence>
<dbReference type="eggNOG" id="COG0210">
    <property type="taxonomic scope" value="Bacteria"/>
</dbReference>
<keyword evidence="2" id="KW-0378">Hydrolase</keyword>
<accession>Q2CH24</accession>
<reference evidence="7 8" key="1">
    <citation type="journal article" date="2010" name="J. Bacteriol.">
        <title>Genome sequences of Oceanicola granulosus HTCC2516(T) and Oceanicola batsensis HTCC2597(TDelta).</title>
        <authorList>
            <person name="Thrash J.C."/>
            <person name="Cho J.C."/>
            <person name="Vergin K.L."/>
            <person name="Giovannoni S.J."/>
        </authorList>
    </citation>
    <scope>NUCLEOTIDE SEQUENCE [LARGE SCALE GENOMIC DNA]</scope>
    <source>
        <strain evidence="8">ATCC BAA-861 / DSM 15982 / KCTC 12143 / HTCC2516</strain>
    </source>
</reference>
<dbReference type="Gene3D" id="3.40.50.300">
    <property type="entry name" value="P-loop containing nucleotide triphosphate hydrolases"/>
    <property type="match status" value="1"/>
</dbReference>